<sequence>MKTLFIAGAVVLLVLCWSVLNYPPAGGFDGRTLLGVVLAVLLVLSVPAVTA</sequence>
<protein>
    <submittedName>
        <fullName evidence="2">Uncharacterized protein</fullName>
    </submittedName>
</protein>
<evidence type="ECO:0000313" key="3">
    <source>
        <dbReference type="Proteomes" id="UP000274668"/>
    </source>
</evidence>
<proteinExistence type="predicted"/>
<keyword evidence="3" id="KW-1185">Reference proteome</keyword>
<dbReference type="RefSeq" id="YP_009815738.1">
    <property type="nucleotide sequence ID" value="NC_048098.1"/>
</dbReference>
<dbReference type="KEGG" id="vg:55006965"/>
<organism evidence="2 3">
    <name type="scientific">Arthrobacter phage Andrew</name>
    <dbReference type="NCBI Taxonomy" id="2419946"/>
    <lineage>
        <taxon>Viruses</taxon>
        <taxon>Duplodnaviria</taxon>
        <taxon>Heunggongvirae</taxon>
        <taxon>Uroviricota</taxon>
        <taxon>Caudoviricetes</taxon>
        <taxon>Andrewvirus</taxon>
        <taxon>Andrewvirus andrew</taxon>
    </lineage>
</organism>
<dbReference type="GeneID" id="55006965"/>
<keyword evidence="1" id="KW-0472">Membrane</keyword>
<evidence type="ECO:0000313" key="2">
    <source>
        <dbReference type="EMBL" id="AYN56866.1"/>
    </source>
</evidence>
<feature type="transmembrane region" description="Helical" evidence="1">
    <location>
        <begin position="31"/>
        <end position="50"/>
    </location>
</feature>
<keyword evidence="1" id="KW-1133">Transmembrane helix</keyword>
<evidence type="ECO:0000256" key="1">
    <source>
        <dbReference type="SAM" id="Phobius"/>
    </source>
</evidence>
<keyword evidence="1" id="KW-0812">Transmembrane</keyword>
<accession>A0A3G2KCX7</accession>
<dbReference type="Proteomes" id="UP000274668">
    <property type="component" value="Segment"/>
</dbReference>
<name>A0A3G2KCX7_9CAUD</name>
<gene>
    <name evidence="2" type="primary">52</name>
    <name evidence="2" type="ORF">PBI_ANDREW_52</name>
</gene>
<dbReference type="EMBL" id="MH834595">
    <property type="protein sequence ID" value="AYN56866.1"/>
    <property type="molecule type" value="Genomic_DNA"/>
</dbReference>
<reference evidence="2 3" key="1">
    <citation type="submission" date="2018-09" db="EMBL/GenBank/DDBJ databases">
        <authorList>
            <person name="Rimple P.A."/>
            <person name="Stoner T.H."/>
            <person name="Garlena R.A."/>
            <person name="Russell D.A."/>
            <person name="Pope W.H."/>
            <person name="Jacobs-Sera D."/>
            <person name="Hatfull G.F."/>
        </authorList>
    </citation>
    <scope>NUCLEOTIDE SEQUENCE [LARGE SCALE GENOMIC DNA]</scope>
</reference>